<organism evidence="2 3">
    <name type="scientific">Amnibacterium setariae</name>
    <dbReference type="NCBI Taxonomy" id="2306585"/>
    <lineage>
        <taxon>Bacteria</taxon>
        <taxon>Bacillati</taxon>
        <taxon>Actinomycetota</taxon>
        <taxon>Actinomycetes</taxon>
        <taxon>Micrococcales</taxon>
        <taxon>Microbacteriaceae</taxon>
        <taxon>Amnibacterium</taxon>
    </lineage>
</organism>
<proteinExistence type="predicted"/>
<name>A0A3A1U349_9MICO</name>
<evidence type="ECO:0000313" key="3">
    <source>
        <dbReference type="Proteomes" id="UP000265742"/>
    </source>
</evidence>
<gene>
    <name evidence="2" type="ORF">D1781_06285</name>
</gene>
<feature type="domain" description="N-acetyltransferase" evidence="1">
    <location>
        <begin position="5"/>
        <end position="158"/>
    </location>
</feature>
<dbReference type="Gene3D" id="3.40.630.30">
    <property type="match status" value="1"/>
</dbReference>
<dbReference type="OrthoDB" id="3381976at2"/>
<evidence type="ECO:0000313" key="2">
    <source>
        <dbReference type="EMBL" id="RIX30981.1"/>
    </source>
</evidence>
<accession>A0A3A1U349</accession>
<dbReference type="RefSeq" id="WP_119481343.1">
    <property type="nucleotide sequence ID" value="NZ_QXTG01000001.1"/>
</dbReference>
<keyword evidence="3" id="KW-1185">Reference proteome</keyword>
<keyword evidence="2" id="KW-0808">Transferase</keyword>
<dbReference type="PROSITE" id="PS51186">
    <property type="entry name" value="GNAT"/>
    <property type="match status" value="1"/>
</dbReference>
<dbReference type="SUPFAM" id="SSF55729">
    <property type="entry name" value="Acyl-CoA N-acyltransferases (Nat)"/>
    <property type="match status" value="1"/>
</dbReference>
<protein>
    <submittedName>
        <fullName evidence="2">GNAT family N-acetyltransferase</fullName>
    </submittedName>
</protein>
<dbReference type="Proteomes" id="UP000265742">
    <property type="component" value="Unassembled WGS sequence"/>
</dbReference>
<dbReference type="GO" id="GO:0016747">
    <property type="term" value="F:acyltransferase activity, transferring groups other than amino-acyl groups"/>
    <property type="evidence" value="ECO:0007669"/>
    <property type="project" value="InterPro"/>
</dbReference>
<sequence length="158" mass="17042">MQQAAAVRPMTVQEYDDWLVGQLEAYAADLAEASGSTLEEAQLRAEQQLRELLPLGAATPGHHLLRVLDATGTPVGVLWIGPHPQRRGAGWVYDVEIEEARRGEGLGRGAMLAAEQVTRDAGWTALGLNVFGHNPRARALYDSLGYRVAATSMTKPLG</sequence>
<reference evidence="3" key="1">
    <citation type="submission" date="2018-09" db="EMBL/GenBank/DDBJ databases">
        <authorList>
            <person name="Kim I."/>
        </authorList>
    </citation>
    <scope>NUCLEOTIDE SEQUENCE [LARGE SCALE GENOMIC DNA]</scope>
    <source>
        <strain evidence="3">DD4a</strain>
    </source>
</reference>
<dbReference type="AlphaFoldDB" id="A0A3A1U349"/>
<comment type="caution">
    <text evidence="2">The sequence shown here is derived from an EMBL/GenBank/DDBJ whole genome shotgun (WGS) entry which is preliminary data.</text>
</comment>
<dbReference type="Pfam" id="PF00583">
    <property type="entry name" value="Acetyltransf_1"/>
    <property type="match status" value="1"/>
</dbReference>
<dbReference type="EMBL" id="QXTG01000001">
    <property type="protein sequence ID" value="RIX30981.1"/>
    <property type="molecule type" value="Genomic_DNA"/>
</dbReference>
<evidence type="ECO:0000259" key="1">
    <source>
        <dbReference type="PROSITE" id="PS51186"/>
    </source>
</evidence>
<dbReference type="InterPro" id="IPR000182">
    <property type="entry name" value="GNAT_dom"/>
</dbReference>
<dbReference type="InterPro" id="IPR016181">
    <property type="entry name" value="Acyl_CoA_acyltransferase"/>
</dbReference>
<dbReference type="CDD" id="cd04301">
    <property type="entry name" value="NAT_SF"/>
    <property type="match status" value="1"/>
</dbReference>